<dbReference type="InterPro" id="IPR050428">
    <property type="entry name" value="TCS_sensor_his_kinase"/>
</dbReference>
<evidence type="ECO:0000256" key="4">
    <source>
        <dbReference type="ARBA" id="ARBA00022679"/>
    </source>
</evidence>
<dbReference type="PANTHER" id="PTHR45436:SF5">
    <property type="entry name" value="SENSOR HISTIDINE KINASE TRCS"/>
    <property type="match status" value="1"/>
</dbReference>
<dbReference type="InterPro" id="IPR003661">
    <property type="entry name" value="HisK_dim/P_dom"/>
</dbReference>
<keyword evidence="8" id="KW-0472">Membrane</keyword>
<evidence type="ECO:0000256" key="1">
    <source>
        <dbReference type="ARBA" id="ARBA00000085"/>
    </source>
</evidence>
<gene>
    <name evidence="10" type="ORF">SAMN05421788_10553</name>
</gene>
<evidence type="ECO:0000313" key="10">
    <source>
        <dbReference type="EMBL" id="SIT20722.1"/>
    </source>
</evidence>
<dbReference type="EMBL" id="FTOR01000005">
    <property type="protein sequence ID" value="SIT20722.1"/>
    <property type="molecule type" value="Genomic_DNA"/>
</dbReference>
<feature type="domain" description="Histidine kinase" evidence="9">
    <location>
        <begin position="220"/>
        <end position="404"/>
    </location>
</feature>
<evidence type="ECO:0000256" key="5">
    <source>
        <dbReference type="ARBA" id="ARBA00022692"/>
    </source>
</evidence>
<dbReference type="InterPro" id="IPR003594">
    <property type="entry name" value="HATPase_dom"/>
</dbReference>
<evidence type="ECO:0000256" key="2">
    <source>
        <dbReference type="ARBA" id="ARBA00012438"/>
    </source>
</evidence>
<dbReference type="InterPro" id="IPR036890">
    <property type="entry name" value="HATPase_C_sf"/>
</dbReference>
<dbReference type="Pfam" id="PF02518">
    <property type="entry name" value="HATPase_c"/>
    <property type="match status" value="1"/>
</dbReference>
<dbReference type="SMART" id="SM00388">
    <property type="entry name" value="HisKA"/>
    <property type="match status" value="1"/>
</dbReference>
<feature type="transmembrane region" description="Helical" evidence="8">
    <location>
        <begin position="12"/>
        <end position="34"/>
    </location>
</feature>
<keyword evidence="6 10" id="KW-0418">Kinase</keyword>
<dbReference type="PROSITE" id="PS50109">
    <property type="entry name" value="HIS_KIN"/>
    <property type="match status" value="1"/>
</dbReference>
<evidence type="ECO:0000256" key="7">
    <source>
        <dbReference type="ARBA" id="ARBA00022989"/>
    </source>
</evidence>
<evidence type="ECO:0000313" key="11">
    <source>
        <dbReference type="Proteomes" id="UP000186917"/>
    </source>
</evidence>
<dbReference type="Gene3D" id="1.10.287.130">
    <property type="match status" value="1"/>
</dbReference>
<dbReference type="GO" id="GO:0000155">
    <property type="term" value="F:phosphorelay sensor kinase activity"/>
    <property type="evidence" value="ECO:0007669"/>
    <property type="project" value="InterPro"/>
</dbReference>
<keyword evidence="4" id="KW-0808">Transferase</keyword>
<dbReference type="Pfam" id="PF00512">
    <property type="entry name" value="HisKA"/>
    <property type="match status" value="1"/>
</dbReference>
<evidence type="ECO:0000256" key="6">
    <source>
        <dbReference type="ARBA" id="ARBA00022777"/>
    </source>
</evidence>
<evidence type="ECO:0000259" key="9">
    <source>
        <dbReference type="PROSITE" id="PS50109"/>
    </source>
</evidence>
<dbReference type="Proteomes" id="UP000186917">
    <property type="component" value="Unassembled WGS sequence"/>
</dbReference>
<keyword evidence="5 8" id="KW-0812">Transmembrane</keyword>
<keyword evidence="11" id="KW-1185">Reference proteome</keyword>
<organism evidence="10 11">
    <name type="scientific">Filimonas lacunae</name>
    <dbReference type="NCBI Taxonomy" id="477680"/>
    <lineage>
        <taxon>Bacteria</taxon>
        <taxon>Pseudomonadati</taxon>
        <taxon>Bacteroidota</taxon>
        <taxon>Chitinophagia</taxon>
        <taxon>Chitinophagales</taxon>
        <taxon>Chitinophagaceae</taxon>
        <taxon>Filimonas</taxon>
    </lineage>
</organism>
<sequence length="426" mass="48147">MKLLTRYSRINITLMGCIFLLASVAFYFALYTILLNEVNESLDVTRDKITGYVKEHNALPENMAERSDDLMVSYTPISEKKVFKKKERTINLFNQYEHKDELYRQARFCVKAGDTYYEVSIARPLEGTKNLLRNIAAITILTLFLIALATTLANRIIFQKLWKPFYEALEGLKSYKIGSATPFSLPPSNTDEFTIMNAAMEHAMNKAGNDYLTLKEFTENASHEMQTPLAIIRSKLDLLAQESDFSEKQSELLQSTQSSISRLSKLNKSLLLLAKIENQQFDQVVSIQLDEKVQDKINLFKEIWNSNNITVSASLSPAVVQMDNSLCDILLNNLLSNAINHNYSNGSIKITLTSGLLSITNTSHAPEANQQQLFKRFYKAQTSSTHHGLGLSIVKEICDLSHIGISYSYQNNQHTFTLQWAAPAIG</sequence>
<dbReference type="EC" id="2.7.13.3" evidence="2"/>
<feature type="transmembrane region" description="Helical" evidence="8">
    <location>
        <begin position="135"/>
        <end position="153"/>
    </location>
</feature>
<proteinExistence type="predicted"/>
<dbReference type="SUPFAM" id="SSF55874">
    <property type="entry name" value="ATPase domain of HSP90 chaperone/DNA topoisomerase II/histidine kinase"/>
    <property type="match status" value="1"/>
</dbReference>
<dbReference type="PANTHER" id="PTHR45436">
    <property type="entry name" value="SENSOR HISTIDINE KINASE YKOH"/>
    <property type="match status" value="1"/>
</dbReference>
<dbReference type="STRING" id="477680.SAMN05421788_10553"/>
<accession>A0A173MDB6</accession>
<dbReference type="SMART" id="SM00387">
    <property type="entry name" value="HATPase_c"/>
    <property type="match status" value="1"/>
</dbReference>
<keyword evidence="7 8" id="KW-1133">Transmembrane helix</keyword>
<reference evidence="11" key="1">
    <citation type="submission" date="2017-01" db="EMBL/GenBank/DDBJ databases">
        <authorList>
            <person name="Varghese N."/>
            <person name="Submissions S."/>
        </authorList>
    </citation>
    <scope>NUCLEOTIDE SEQUENCE [LARGE SCALE GENOMIC DNA]</scope>
    <source>
        <strain evidence="11">DSM 21054</strain>
    </source>
</reference>
<dbReference type="InterPro" id="IPR005467">
    <property type="entry name" value="His_kinase_dom"/>
</dbReference>
<dbReference type="RefSeq" id="WP_076379911.1">
    <property type="nucleotide sequence ID" value="NZ_AP017422.1"/>
</dbReference>
<keyword evidence="3" id="KW-0597">Phosphoprotein</keyword>
<protein>
    <recommendedName>
        <fullName evidence="2">histidine kinase</fullName>
        <ecNumber evidence="2">2.7.13.3</ecNumber>
    </recommendedName>
</protein>
<comment type="catalytic activity">
    <reaction evidence="1">
        <text>ATP + protein L-histidine = ADP + protein N-phospho-L-histidine.</text>
        <dbReference type="EC" id="2.7.13.3"/>
    </reaction>
</comment>
<dbReference type="InterPro" id="IPR036097">
    <property type="entry name" value="HisK_dim/P_sf"/>
</dbReference>
<dbReference type="SUPFAM" id="SSF47384">
    <property type="entry name" value="Homodimeric domain of signal transducing histidine kinase"/>
    <property type="match status" value="1"/>
</dbReference>
<dbReference type="AlphaFoldDB" id="A0A173MDB6"/>
<dbReference type="KEGG" id="fln:FLA_1503"/>
<evidence type="ECO:0000256" key="8">
    <source>
        <dbReference type="SAM" id="Phobius"/>
    </source>
</evidence>
<dbReference type="OrthoDB" id="1522504at2"/>
<name>A0A173MDB6_9BACT</name>
<dbReference type="Gene3D" id="3.30.565.10">
    <property type="entry name" value="Histidine kinase-like ATPase, C-terminal domain"/>
    <property type="match status" value="1"/>
</dbReference>
<dbReference type="GO" id="GO:0005886">
    <property type="term" value="C:plasma membrane"/>
    <property type="evidence" value="ECO:0007669"/>
    <property type="project" value="TreeGrafter"/>
</dbReference>
<dbReference type="CDD" id="cd00082">
    <property type="entry name" value="HisKA"/>
    <property type="match status" value="1"/>
</dbReference>
<evidence type="ECO:0000256" key="3">
    <source>
        <dbReference type="ARBA" id="ARBA00022553"/>
    </source>
</evidence>